<protein>
    <submittedName>
        <fullName evidence="1">Os06g0113950 protein</fullName>
    </submittedName>
</protein>
<dbReference type="AlphaFoldDB" id="A0A0P0WS63"/>
<evidence type="ECO:0000313" key="1">
    <source>
        <dbReference type="EMBL" id="BAH93294.1"/>
    </source>
</evidence>
<reference evidence="1 2" key="1">
    <citation type="journal article" date="2005" name="Nature">
        <title>The map-based sequence of the rice genome.</title>
        <authorList>
            <consortium name="International rice genome sequencing project (IRGSP)"/>
            <person name="Matsumoto T."/>
            <person name="Wu J."/>
            <person name="Kanamori H."/>
            <person name="Katayose Y."/>
            <person name="Fujisawa M."/>
            <person name="Namiki N."/>
            <person name="Mizuno H."/>
            <person name="Yamamoto K."/>
            <person name="Antonio B.A."/>
            <person name="Baba T."/>
            <person name="Sakata K."/>
            <person name="Nagamura Y."/>
            <person name="Aoki H."/>
            <person name="Arikawa K."/>
            <person name="Arita K."/>
            <person name="Bito T."/>
            <person name="Chiden Y."/>
            <person name="Fujitsuka N."/>
            <person name="Fukunaka R."/>
            <person name="Hamada M."/>
            <person name="Harada C."/>
            <person name="Hayashi A."/>
            <person name="Hijishita S."/>
            <person name="Honda M."/>
            <person name="Hosokawa S."/>
            <person name="Ichikawa Y."/>
            <person name="Idonuma A."/>
            <person name="Iijima M."/>
            <person name="Ikeda M."/>
            <person name="Ikeno M."/>
            <person name="Ito K."/>
            <person name="Ito S."/>
            <person name="Ito T."/>
            <person name="Ito Y."/>
            <person name="Ito Y."/>
            <person name="Iwabuchi A."/>
            <person name="Kamiya K."/>
            <person name="Karasawa W."/>
            <person name="Kurita K."/>
            <person name="Katagiri S."/>
            <person name="Kikuta A."/>
            <person name="Kobayashi H."/>
            <person name="Kobayashi N."/>
            <person name="Machita K."/>
            <person name="Maehara T."/>
            <person name="Masukawa M."/>
            <person name="Mizubayashi T."/>
            <person name="Mukai Y."/>
            <person name="Nagasaki H."/>
            <person name="Nagata Y."/>
            <person name="Naito S."/>
            <person name="Nakashima M."/>
            <person name="Nakama Y."/>
            <person name="Nakamichi Y."/>
            <person name="Nakamura M."/>
            <person name="Meguro A."/>
            <person name="Negishi M."/>
            <person name="Ohta I."/>
            <person name="Ohta T."/>
            <person name="Okamoto M."/>
            <person name="Ono N."/>
            <person name="Saji S."/>
            <person name="Sakaguchi M."/>
            <person name="Sakai K."/>
            <person name="Shibata M."/>
            <person name="Shimokawa T."/>
            <person name="Song J."/>
            <person name="Takazaki Y."/>
            <person name="Terasawa K."/>
            <person name="Tsugane M."/>
            <person name="Tsuji K."/>
            <person name="Ueda S."/>
            <person name="Waki K."/>
            <person name="Yamagata H."/>
            <person name="Yamamoto M."/>
            <person name="Yamamoto S."/>
            <person name="Yamane H."/>
            <person name="Yoshiki S."/>
            <person name="Yoshihara R."/>
            <person name="Yukawa K."/>
            <person name="Zhong H."/>
            <person name="Yano M."/>
            <person name="Yuan Q."/>
            <person name="Ouyang S."/>
            <person name="Liu J."/>
            <person name="Jones K.M."/>
            <person name="Gansberger K."/>
            <person name="Moffat K."/>
            <person name="Hill J."/>
            <person name="Bera J."/>
            <person name="Fadrosh D."/>
            <person name="Jin S."/>
            <person name="Johri S."/>
            <person name="Kim M."/>
            <person name="Overton L."/>
            <person name="Reardon M."/>
            <person name="Tsitrin T."/>
            <person name="Vuong H."/>
            <person name="Weaver B."/>
            <person name="Ciecko A."/>
            <person name="Tallon L."/>
            <person name="Jackson J."/>
            <person name="Pai G."/>
            <person name="Aken S.V."/>
            <person name="Utterback T."/>
            <person name="Reidmuller S."/>
            <person name="Feldblyum T."/>
            <person name="Hsiao J."/>
            <person name="Zismann V."/>
            <person name="Iobst S."/>
            <person name="de Vazeille A.R."/>
            <person name="Buell C.R."/>
            <person name="Ying K."/>
            <person name="Li Y."/>
            <person name="Lu T."/>
            <person name="Huang Y."/>
            <person name="Zhao Q."/>
            <person name="Feng Q."/>
            <person name="Zhang L."/>
            <person name="Zhu J."/>
            <person name="Weng Q."/>
            <person name="Mu J."/>
            <person name="Lu Y."/>
            <person name="Fan D."/>
            <person name="Liu Y."/>
            <person name="Guan J."/>
            <person name="Zhang Y."/>
            <person name="Yu S."/>
            <person name="Liu X."/>
            <person name="Zhang Y."/>
            <person name="Hong G."/>
            <person name="Han B."/>
            <person name="Choisne N."/>
            <person name="Demange N."/>
            <person name="Orjeda G."/>
            <person name="Samain S."/>
            <person name="Cattolico L."/>
            <person name="Pelletier E."/>
            <person name="Couloux A."/>
            <person name="Segurens B."/>
            <person name="Wincker P."/>
            <person name="D'Hont A."/>
            <person name="Scarpelli C."/>
            <person name="Weissenbach J."/>
            <person name="Salanoubat M."/>
            <person name="Quetier F."/>
            <person name="Yu Y."/>
            <person name="Kim H.R."/>
            <person name="Rambo T."/>
            <person name="Currie J."/>
            <person name="Collura K."/>
            <person name="Luo M."/>
            <person name="Yang T."/>
            <person name="Ammiraju J.S.S."/>
            <person name="Engler F."/>
            <person name="Soderlund C."/>
            <person name="Wing R.A."/>
            <person name="Palmer L.E."/>
            <person name="de la Bastide M."/>
            <person name="Spiegel L."/>
            <person name="Nascimento L."/>
            <person name="Zutavern T."/>
            <person name="O'Shaughnessy A."/>
            <person name="Dike S."/>
            <person name="Dedhia N."/>
            <person name="Preston R."/>
            <person name="Balija V."/>
            <person name="McCombie W.R."/>
            <person name="Chow T."/>
            <person name="Chen H."/>
            <person name="Chung M."/>
            <person name="Chen C."/>
            <person name="Shaw J."/>
            <person name="Wu H."/>
            <person name="Hsiao K."/>
            <person name="Chao Y."/>
            <person name="Chu M."/>
            <person name="Cheng C."/>
            <person name="Hour A."/>
            <person name="Lee P."/>
            <person name="Lin S."/>
            <person name="Lin Y."/>
            <person name="Liou J."/>
            <person name="Liu S."/>
            <person name="Hsing Y."/>
            <person name="Raghuvanshi S."/>
            <person name="Mohanty A."/>
            <person name="Bharti A.K."/>
            <person name="Gaur A."/>
            <person name="Gupta V."/>
            <person name="Kumar D."/>
            <person name="Ravi V."/>
            <person name="Vij S."/>
            <person name="Kapur A."/>
            <person name="Khurana P."/>
            <person name="Khurana P."/>
            <person name="Khurana J.P."/>
            <person name="Tyagi A.K."/>
            <person name="Gaikwad K."/>
            <person name="Singh A."/>
            <person name="Dalal V."/>
            <person name="Srivastava S."/>
            <person name="Dixit A."/>
            <person name="Pal A.K."/>
            <person name="Ghazi I.A."/>
            <person name="Yadav M."/>
            <person name="Pandit A."/>
            <person name="Bhargava A."/>
            <person name="Sureshbabu K."/>
            <person name="Batra K."/>
            <person name="Sharma T.R."/>
            <person name="Mohapatra T."/>
            <person name="Singh N.K."/>
            <person name="Messing J."/>
            <person name="Nelson A.B."/>
            <person name="Fuks G."/>
            <person name="Kavchok S."/>
            <person name="Keizer G."/>
            <person name="Linton E."/>
            <person name="Llaca V."/>
            <person name="Song R."/>
            <person name="Tanyolac B."/>
            <person name="Young S."/>
            <person name="Ho-Il K."/>
            <person name="Hahn J.H."/>
            <person name="Sangsakoo G."/>
            <person name="Vanavichit A."/>
            <person name="de Mattos Luiz.A.T."/>
            <person name="Zimmer P.D."/>
            <person name="Malone G."/>
            <person name="Dellagostin O."/>
            <person name="de Oliveira A.C."/>
            <person name="Bevan M."/>
            <person name="Bancroft I."/>
            <person name="Minx P."/>
            <person name="Cordum H."/>
            <person name="Wilson R."/>
            <person name="Cheng Z."/>
            <person name="Jin W."/>
            <person name="Jiang J."/>
            <person name="Leong S.A."/>
            <person name="Iwama H."/>
            <person name="Gojobori T."/>
            <person name="Itoh T."/>
            <person name="Niimura Y."/>
            <person name="Fujii Y."/>
            <person name="Habara T."/>
            <person name="Sakai H."/>
            <person name="Sato Y."/>
            <person name="Wilson G."/>
            <person name="Kumar K."/>
            <person name="McCouch S."/>
            <person name="Juretic N."/>
            <person name="Hoen D."/>
            <person name="Wright S."/>
            <person name="Bruskiewich R."/>
            <person name="Bureau T."/>
            <person name="Miyao A."/>
            <person name="Hirochika H."/>
            <person name="Nishikawa T."/>
            <person name="Kadowaki K."/>
            <person name="Sugiura M."/>
            <person name="Burr B."/>
            <person name="Sasaki T."/>
        </authorList>
    </citation>
    <scope>NUCLEOTIDE SEQUENCE [LARGE SCALE GENOMIC DNA]</scope>
    <source>
        <strain evidence="2">cv. Nipponbare</strain>
    </source>
</reference>
<accession>A0A0P0WS63</accession>
<dbReference type="Gramene" id="Os06t0113950-02">
    <property type="protein sequence ID" value="Os06t0113950-02"/>
    <property type="gene ID" value="Os06g0113950"/>
</dbReference>
<name>A0A0P0WS63_ORYSJ</name>
<dbReference type="KEGG" id="dosa:Os06g0113950"/>
<gene>
    <name evidence="1" type="ordered locus">Os06g0113950</name>
</gene>
<organism evidence="1 2">
    <name type="scientific">Oryza sativa subsp. japonica</name>
    <name type="common">Rice</name>
    <dbReference type="NCBI Taxonomy" id="39947"/>
    <lineage>
        <taxon>Eukaryota</taxon>
        <taxon>Viridiplantae</taxon>
        <taxon>Streptophyta</taxon>
        <taxon>Embryophyta</taxon>
        <taxon>Tracheophyta</taxon>
        <taxon>Spermatophyta</taxon>
        <taxon>Magnoliopsida</taxon>
        <taxon>Liliopsida</taxon>
        <taxon>Poales</taxon>
        <taxon>Poaceae</taxon>
        <taxon>BOP clade</taxon>
        <taxon>Oryzoideae</taxon>
        <taxon>Oryzeae</taxon>
        <taxon>Oryzinae</taxon>
        <taxon>Oryza</taxon>
        <taxon>Oryza sativa</taxon>
    </lineage>
</organism>
<dbReference type="Proteomes" id="UP000000763">
    <property type="component" value="Chromosome 6"/>
</dbReference>
<reference evidence="2" key="2">
    <citation type="journal article" date="2008" name="Nucleic Acids Res.">
        <title>The rice annotation project database (RAP-DB): 2008 update.</title>
        <authorList>
            <consortium name="The rice annotation project (RAP)"/>
        </authorList>
    </citation>
    <scope>GENOME REANNOTATION</scope>
    <source>
        <strain evidence="2">cv. Nipponbare</strain>
    </source>
</reference>
<evidence type="ECO:0000313" key="2">
    <source>
        <dbReference type="Proteomes" id="UP000000763"/>
    </source>
</evidence>
<sequence>MISLSNWRLKVSSKEKKFWVEDALNAMEVLWLVPTIVHIRSGESYCCCWCLYSFEAGI</sequence>
<proteinExistence type="predicted"/>
<dbReference type="EMBL" id="AP008212">
    <property type="protein sequence ID" value="BAH93294.1"/>
    <property type="molecule type" value="Genomic_DNA"/>
</dbReference>